<keyword evidence="3" id="KW-1185">Reference proteome</keyword>
<comment type="caution">
    <text evidence="2">The sequence shown here is derived from an EMBL/GenBank/DDBJ whole genome shotgun (WGS) entry which is preliminary data.</text>
</comment>
<evidence type="ECO:0000313" key="2">
    <source>
        <dbReference type="EMBL" id="CAJ0585584.1"/>
    </source>
</evidence>
<dbReference type="PANTHER" id="PTHR36937">
    <property type="entry name" value="PROTEIN CBG20935-RELATED"/>
    <property type="match status" value="1"/>
</dbReference>
<gene>
    <name evidence="2" type="ORF">MSPICULIGERA_LOCUS23598</name>
</gene>
<dbReference type="PANTHER" id="PTHR36937:SF1">
    <property type="entry name" value="PEPTIDASE S1 DOMAIN-CONTAINING PROTEIN"/>
    <property type="match status" value="1"/>
</dbReference>
<accession>A0AA36DG61</accession>
<name>A0AA36DG61_9BILA</name>
<dbReference type="EMBL" id="CATQJA010002706">
    <property type="protein sequence ID" value="CAJ0585584.1"/>
    <property type="molecule type" value="Genomic_DNA"/>
</dbReference>
<dbReference type="Proteomes" id="UP001177023">
    <property type="component" value="Unassembled WGS sequence"/>
</dbReference>
<proteinExistence type="predicted"/>
<feature type="non-terminal residue" evidence="2">
    <location>
        <position position="537"/>
    </location>
</feature>
<sequence length="537" mass="57717">MPAAKAMMQMIGPLAFGKKDGDDIKWDVPNFGKVGIGDGHMQMMKFVPEGTESETANSGTWTLGEKPDLGYMEHDTTLGRSAGSSTRMNLGGIGSFVSENNAEKGTGLLDFSKALFPFLELPPPKNEEKSGLSDEEQRLSDLYYPKPKSYLDGQDPEPSVPLTPFEEISPENRIPKLADDEQFTNPFDQIKSRPGYARFRALAAKTAVDDADMVEKPDSPFDKEDGVEGQKLADQESTARLNTVQIEQRLKATTGRVPLSSLGVSDKEVLALCAKFAPVAAKHCYVQKVEQQFLERCRGYAADCAKYQQQAKPLGAIANSWSSGVGLTYYNWGKALSAMAIMERWILARGVVDIRMRRAFGISGVEIRSMGANWYEGVYGWKQGWSVPILNSMGIEGASGTLVSVPLKEGSLGQPIQVTNSYSVGPYVGLADKVGIDWYNGGVSAQRGVSVPFVGVGVSTGVGVGFPSIGSMMGKMGLNGVQNNPTIASTSSGFDSTIGLSGSQSSSLSATSNGDPLLSKIYNLAQYARAAEKRKNN</sequence>
<reference evidence="2" key="1">
    <citation type="submission" date="2023-06" db="EMBL/GenBank/DDBJ databases">
        <authorList>
            <person name="Delattre M."/>
        </authorList>
    </citation>
    <scope>NUCLEOTIDE SEQUENCE</scope>
    <source>
        <strain evidence="2">AF72</strain>
    </source>
</reference>
<feature type="region of interest" description="Disordered" evidence="1">
    <location>
        <begin position="213"/>
        <end position="234"/>
    </location>
</feature>
<dbReference type="AlphaFoldDB" id="A0AA36DG61"/>
<evidence type="ECO:0000256" key="1">
    <source>
        <dbReference type="SAM" id="MobiDB-lite"/>
    </source>
</evidence>
<organism evidence="2 3">
    <name type="scientific">Mesorhabditis spiculigera</name>
    <dbReference type="NCBI Taxonomy" id="96644"/>
    <lineage>
        <taxon>Eukaryota</taxon>
        <taxon>Metazoa</taxon>
        <taxon>Ecdysozoa</taxon>
        <taxon>Nematoda</taxon>
        <taxon>Chromadorea</taxon>
        <taxon>Rhabditida</taxon>
        <taxon>Rhabditina</taxon>
        <taxon>Rhabditomorpha</taxon>
        <taxon>Rhabditoidea</taxon>
        <taxon>Rhabditidae</taxon>
        <taxon>Mesorhabditinae</taxon>
        <taxon>Mesorhabditis</taxon>
    </lineage>
</organism>
<protein>
    <submittedName>
        <fullName evidence="2">Uncharacterized protein</fullName>
    </submittedName>
</protein>
<evidence type="ECO:0000313" key="3">
    <source>
        <dbReference type="Proteomes" id="UP001177023"/>
    </source>
</evidence>